<evidence type="ECO:0000256" key="12">
    <source>
        <dbReference type="ARBA" id="ARBA00023163"/>
    </source>
</evidence>
<keyword evidence="5" id="KW-0949">S-adenosyl-L-methionine</keyword>
<dbReference type="SUPFAM" id="SSF82199">
    <property type="entry name" value="SET domain"/>
    <property type="match status" value="1"/>
</dbReference>
<feature type="compositionally biased region" description="Basic and acidic residues" evidence="15">
    <location>
        <begin position="995"/>
        <end position="1004"/>
    </location>
</feature>
<dbReference type="SUPFAM" id="SSF47095">
    <property type="entry name" value="HMG-box"/>
    <property type="match status" value="1"/>
</dbReference>
<dbReference type="PROSITE" id="PS50280">
    <property type="entry name" value="SET"/>
    <property type="match status" value="1"/>
</dbReference>
<feature type="compositionally biased region" description="Pro residues" evidence="15">
    <location>
        <begin position="1404"/>
        <end position="1416"/>
    </location>
</feature>
<dbReference type="InterPro" id="IPR013083">
    <property type="entry name" value="Znf_RING/FYVE/PHD"/>
</dbReference>
<feature type="domain" description="Post-SET" evidence="18">
    <location>
        <begin position="2521"/>
        <end position="2537"/>
    </location>
</feature>
<dbReference type="PANTHER" id="PTHR45888">
    <property type="entry name" value="HL01030P-RELATED"/>
    <property type="match status" value="1"/>
</dbReference>
<evidence type="ECO:0000256" key="5">
    <source>
        <dbReference type="ARBA" id="ARBA00022691"/>
    </source>
</evidence>
<dbReference type="Pfam" id="PF13771">
    <property type="entry name" value="zf-HC5HC2H"/>
    <property type="match status" value="1"/>
</dbReference>
<reference evidence="21" key="1">
    <citation type="submission" date="2017-10" db="EMBL/GenBank/DDBJ databases">
        <title>Rapid genome shrinkage in a self-fertile nematode reveals novel sperm competition proteins.</title>
        <authorList>
            <person name="Yin D."/>
            <person name="Schwarz E.M."/>
            <person name="Thomas C.G."/>
            <person name="Felde R.L."/>
            <person name="Korf I.F."/>
            <person name="Cutter A.D."/>
            <person name="Schartner C.M."/>
            <person name="Ralston E.J."/>
            <person name="Meyer B.J."/>
            <person name="Haag E.S."/>
        </authorList>
    </citation>
    <scope>NUCLEOTIDE SEQUENCE [LARGE SCALE GENOMIC DNA]</scope>
    <source>
        <strain evidence="21">JU1422</strain>
    </source>
</reference>
<gene>
    <name evidence="20" type="primary">Cni-set-16</name>
    <name evidence="20" type="synonym">Cnig_chr_III.g9722</name>
    <name evidence="20" type="ORF">B9Z55_009722</name>
</gene>
<dbReference type="SMART" id="SM00541">
    <property type="entry name" value="FYRN"/>
    <property type="match status" value="1"/>
</dbReference>
<evidence type="ECO:0000259" key="18">
    <source>
        <dbReference type="PROSITE" id="PS50868"/>
    </source>
</evidence>
<evidence type="ECO:0000256" key="4">
    <source>
        <dbReference type="ARBA" id="ARBA00022679"/>
    </source>
</evidence>
<keyword evidence="9" id="KW-0862">Zinc</keyword>
<dbReference type="PANTHER" id="PTHR45888:SF6">
    <property type="entry name" value="HL01030P-RELATED"/>
    <property type="match status" value="1"/>
</dbReference>
<evidence type="ECO:0000256" key="14">
    <source>
        <dbReference type="PROSITE-ProRule" id="PRU00146"/>
    </source>
</evidence>
<evidence type="ECO:0000256" key="6">
    <source>
        <dbReference type="ARBA" id="ARBA00022723"/>
    </source>
</evidence>
<feature type="compositionally biased region" description="Polar residues" evidence="15">
    <location>
        <begin position="1726"/>
        <end position="1737"/>
    </location>
</feature>
<evidence type="ECO:0000259" key="19">
    <source>
        <dbReference type="PROSITE" id="PS51805"/>
    </source>
</evidence>
<dbReference type="OrthoDB" id="308383at2759"/>
<feature type="compositionally biased region" description="Basic residues" evidence="15">
    <location>
        <begin position="1107"/>
        <end position="1117"/>
    </location>
</feature>
<dbReference type="PROSITE" id="PS50016">
    <property type="entry name" value="ZF_PHD_2"/>
    <property type="match status" value="1"/>
</dbReference>
<feature type="region of interest" description="Disordered" evidence="15">
    <location>
        <begin position="365"/>
        <end position="389"/>
    </location>
</feature>
<feature type="compositionally biased region" description="Polar residues" evidence="15">
    <location>
        <begin position="1016"/>
        <end position="1033"/>
    </location>
</feature>
<dbReference type="FunFam" id="1.10.30.10:FF:000009">
    <property type="entry name" value="Histone-lysine N-methyltransferase"/>
    <property type="match status" value="1"/>
</dbReference>
<dbReference type="PROSITE" id="PS51805">
    <property type="entry name" value="EPHD"/>
    <property type="match status" value="1"/>
</dbReference>
<feature type="domain" description="PHD-type" evidence="16">
    <location>
        <begin position="489"/>
        <end position="542"/>
    </location>
</feature>
<feature type="domain" description="SET" evidence="17">
    <location>
        <begin position="2394"/>
        <end position="2513"/>
    </location>
</feature>
<dbReference type="SMART" id="SM00249">
    <property type="entry name" value="PHD"/>
    <property type="match status" value="5"/>
</dbReference>
<evidence type="ECO:0000256" key="10">
    <source>
        <dbReference type="ARBA" id="ARBA00022853"/>
    </source>
</evidence>
<keyword evidence="2" id="KW-0597">Phosphoprotein</keyword>
<dbReference type="InterPro" id="IPR019787">
    <property type="entry name" value="Znf_PHD-finger"/>
</dbReference>
<keyword evidence="21" id="KW-1185">Reference proteome</keyword>
<dbReference type="Gene3D" id="3.30.40.10">
    <property type="entry name" value="Zinc/RING finger domain, C3HC4 (zinc finger)"/>
    <property type="match status" value="3"/>
</dbReference>
<feature type="compositionally biased region" description="Basic residues" evidence="15">
    <location>
        <begin position="209"/>
        <end position="220"/>
    </location>
</feature>
<keyword evidence="12" id="KW-0804">Transcription</keyword>
<evidence type="ECO:0000259" key="16">
    <source>
        <dbReference type="PROSITE" id="PS50016"/>
    </source>
</evidence>
<feature type="compositionally biased region" description="Polar residues" evidence="15">
    <location>
        <begin position="230"/>
        <end position="245"/>
    </location>
</feature>
<dbReference type="STRING" id="1611254.A0A2G5UT68"/>
<dbReference type="Pfam" id="PF00856">
    <property type="entry name" value="SET"/>
    <property type="match status" value="1"/>
</dbReference>
<dbReference type="InterPro" id="IPR003616">
    <property type="entry name" value="Post-SET_dom"/>
</dbReference>
<dbReference type="Pfam" id="PF05965">
    <property type="entry name" value="FYRC"/>
    <property type="match status" value="1"/>
</dbReference>
<evidence type="ECO:0000256" key="13">
    <source>
        <dbReference type="ARBA" id="ARBA00023242"/>
    </source>
</evidence>
<sequence length="2537" mass="282960">MICIECGNPSFNNTEVCQNCREMNNTGTMSLDIARQCEMSLSCGSCQRMVSTDSRQCTSCQKSYHLSCDSSSPTHLNGFVCMSCRHRGEALTGDVMLSASAAPSRGRNPPLSPFSESSVPQMSLQMSIGSISSSYPSNNDFGADMYAQMSTGSVLSQQHQQHVQQMMTQSQFMDEISDGATNDSDRNSSPFYQETSDYDEDFIPMSSRGRGRGSGKKKPGRGQSSGSRRQTNPGPTGFFSATNFQAMGDFPQLPPTRGKRGKRGNGTTTTRASGKGSGRGRGRGRGNSTTQAQITALQQVQYGSTAPMGFPMFHPGNTQMIQMNMSSVGLQVMGQNSHLQANTNSMNLSIAPAVPLPSNMINQPNPITPAPAAVQTPAPEPDPMEAHNFQPQNMDSIREVDESLLEDDTSRQSGTSRSDEVEYTKIPVVCRKNDEFLQKTPLCLVCGSIGKGPEASMVSCANCSQTYHTYCVTLHDKMNSAILSRGWRCLDCTICEGCGNGGDEEKLLLCDECDVSYHVYCMKPPLESVPSGPWRCHWCSRCRRCNHKATSGNDLTPKGLCHSCASLQVCPCCNRGYQINDKIIRCSLCKKWQHGACENLHTEEQLEQAAQNRMRCASCRPSKKANALFDSDTLICDGVAIAKDANILKSKYMPSVLKNHMIEAGYRDSFDHYEDDNAAPEDLAEPGTSQPLTGQRGRGRGNPSGRRGMNRIGIGGFYAKVPRHRLQALTEEAAAAAADDDDSKKKRPRKPRRSQLEDAYPSQIQEAFFGIKAVEGKSLVDITVEEPGLPEFGITYTREPPPSTFSLCKEANDMLRNDINENEFLENMDIGNIDTDINLDDMDFSLLMDVDESNEEFEDSLQGDMRPKEELPEGSYGPTTFNLDQKPSTSGELGSFGQQGASTGGINPANYAQNAPGVRAAIARSGSQSDATDRYQFAARWEEDEPAGLMATTAAVLYANEKHAYLKQQFPVWAERVKQIQKLWRNLSSEERQDYVNRARDNRTKSGAKPRPRRVNVQSTNSVDSPTNQSPAINLTEFKVPVNPGEPSTSTSFGSSNEPQQVKKVHVTCHLSLDIYHQWQEMKRVRVDRERLIVSLEEQLAKARKQKKNLAAKKRQMTKTQQAAPDYDGRPIDLNDNDQQILLQLTEQIKATQAEIDNSRRDLNTRKAAMSDFEITHHILRNESDVKPHEMEQTMARDNQWASTVEHRLAQQAQAQGLGLGATPQLPGTQSSIHLPMLHQQQQQQMMQMQMQGMHMRPGPGQFMLRQPPGAPPMTIQQQQHQHQQELHRRMMMQQMQPMRQQIRPEMAGVRFDQIADPVLKDVYACVDAMVTDVHLKLEPKPEHQQQIHGPPQFMQRMMQHPGAPGPSGLPGSLGNPALSVPTAHPGAHGPSGHPPGSLGQPGPLGPAGPPGPPGAPGHLGHPVPPRLIMPSHIPHGPIPQLGAPVNQHPPPPTPQSAQPPQLPEDGPKPKKKRAQQKKAATTFPTGGEHDAWIETMRTRFRLCPEIPKVQREPRLNKQGSEFVTHGLTELSLLMGKRKPIIGRFGEMMVKRGTRFFGNEDRTDKAVTFSEVNLYQVEPRIKCDVLHNSSMPELEDDVIQDEMDEKMCLNPNDVISRLFNKKHTSREHIRCLARYMDEAGPPIEPDLGMFRDFKEEPEEDVTIELVFNTHEIKQECTEEEKNDLCPKLNDQLREILSFKNEIQYKLEDTPPDSPACVSPEPEVSEQFRQTTSTSRAPSASVEKEIKKEDDEEMPASVFREIKKEVMDVAQQNQCKQCDKMIDGGPTVRVSVGKLGVLEAPGDERDDMVSFCSKKCYYDMMSTGRNALTHEELAEAEKYVSEETYNKLKQILSDSIVKAVNLGKKPPTSALSTSSLLGNADLISPRESRPTVDDGRKELIEIVQVSTLIGAANAQKDEMAQQVAAGTDWKQYTSEIYESFVSIHQQHQQCVLSAKFGVPLPQHELDKRICIFCGGVGDGDTAVCGRLVSLTEYYWVHVNCAIWSAEVFEHQNGMLSNVERAVIRAATQACDHCKRPGASVKCHKANCGMNYHLVCARQNNGYFIKDRTFICKAHEKVVHHQCSRFDAMRKIFIKRDENQMLMRLFDLTDGSNLCLKMGSFTFYKLGSITPTQLKRFHNKDYIFPNKYRVTRHFWSPKNCEERMTFECTIEDRNNQPIFIVRSLNDPTICYRATSATKAWSPIFDKVTKLREQQQDRLRFFGSQITGEALFGLTENAITKITESLPGFDTVFTYQQRHQNSPVLELPLAENPMGCARAEPRSRTIGQTFRAKPQPMGGTSNNHHGILGIIPCQPTKTDSASCQIETLQSRQASTSLTSANSGRTRGVRSYYTEEAAARARGFPQDLSAISHRVEPAQSATAAQYSAYQKMRREWKELVYLARSRIAGLGLYAKTDIPMGEYIIEYKGEIIRSELCEVREKRYNAQNRGVYMFRLDEEWVIDATMSGGPARYVNHSCDPNCTTMLFDSNSGARDKKILITANRPISANEELTYDYQFELEDATDKVPCLCGAPNCVKWMN</sequence>
<evidence type="ECO:0000256" key="9">
    <source>
        <dbReference type="ARBA" id="ARBA00022833"/>
    </source>
</evidence>
<dbReference type="GO" id="GO:0005700">
    <property type="term" value="C:polytene chromosome"/>
    <property type="evidence" value="ECO:0007669"/>
    <property type="project" value="UniProtKB-ARBA"/>
</dbReference>
<keyword evidence="6" id="KW-0479">Metal-binding</keyword>
<organism evidence="20 21">
    <name type="scientific">Caenorhabditis nigoni</name>
    <dbReference type="NCBI Taxonomy" id="1611254"/>
    <lineage>
        <taxon>Eukaryota</taxon>
        <taxon>Metazoa</taxon>
        <taxon>Ecdysozoa</taxon>
        <taxon>Nematoda</taxon>
        <taxon>Chromadorea</taxon>
        <taxon>Rhabditida</taxon>
        <taxon>Rhabditina</taxon>
        <taxon>Rhabditomorpha</taxon>
        <taxon>Rhabditoidea</taxon>
        <taxon>Rhabditidae</taxon>
        <taxon>Peloderinae</taxon>
        <taxon>Caenorhabditis</taxon>
    </lineage>
</organism>
<dbReference type="PROSITE" id="PS50868">
    <property type="entry name" value="POST_SET"/>
    <property type="match status" value="1"/>
</dbReference>
<dbReference type="GO" id="GO:0045944">
    <property type="term" value="P:positive regulation of transcription by RNA polymerase II"/>
    <property type="evidence" value="ECO:0007669"/>
    <property type="project" value="TreeGrafter"/>
</dbReference>
<dbReference type="SMART" id="SM00317">
    <property type="entry name" value="SET"/>
    <property type="match status" value="1"/>
</dbReference>
<evidence type="ECO:0000256" key="2">
    <source>
        <dbReference type="ARBA" id="ARBA00022553"/>
    </source>
</evidence>
<evidence type="ECO:0000256" key="11">
    <source>
        <dbReference type="ARBA" id="ARBA00023015"/>
    </source>
</evidence>
<dbReference type="InterPro" id="IPR003889">
    <property type="entry name" value="FYrich_C"/>
</dbReference>
<evidence type="ECO:0000256" key="8">
    <source>
        <dbReference type="ARBA" id="ARBA00022771"/>
    </source>
</evidence>
<dbReference type="FunFam" id="3.30.40.10:FF:000407">
    <property type="entry name" value="Histone-lysine N-methyltransferase MLL3"/>
    <property type="match status" value="1"/>
</dbReference>
<dbReference type="SUPFAM" id="SSF57903">
    <property type="entry name" value="FYVE/PHD zinc finger"/>
    <property type="match status" value="4"/>
</dbReference>
<evidence type="ECO:0000259" key="17">
    <source>
        <dbReference type="PROSITE" id="PS50280"/>
    </source>
</evidence>
<dbReference type="InterPro" id="IPR036910">
    <property type="entry name" value="HMG_box_dom_sf"/>
</dbReference>
<dbReference type="CDD" id="cd21997">
    <property type="entry name" value="HMG_KMT2C-like"/>
    <property type="match status" value="1"/>
</dbReference>
<keyword evidence="10" id="KW-0156">Chromatin regulator</keyword>
<evidence type="ECO:0000256" key="3">
    <source>
        <dbReference type="ARBA" id="ARBA00022603"/>
    </source>
</evidence>
<protein>
    <recommendedName>
        <fullName evidence="22">Histone-lysine N-methyltransferase</fullName>
    </recommendedName>
</protein>
<feature type="region of interest" description="Disordered" evidence="15">
    <location>
        <begin position="1707"/>
        <end position="1753"/>
    </location>
</feature>
<dbReference type="GO" id="GO:0003713">
    <property type="term" value="F:transcription coactivator activity"/>
    <property type="evidence" value="ECO:0007669"/>
    <property type="project" value="TreeGrafter"/>
</dbReference>
<comment type="caution">
    <text evidence="20">The sequence shown here is derived from an EMBL/GenBank/DDBJ whole genome shotgun (WGS) entry which is preliminary data.</text>
</comment>
<dbReference type="Pfam" id="PF05964">
    <property type="entry name" value="FYRN"/>
    <property type="match status" value="1"/>
</dbReference>
<feature type="region of interest" description="Disordered" evidence="15">
    <location>
        <begin position="995"/>
        <end position="1058"/>
    </location>
</feature>
<feature type="compositionally biased region" description="Low complexity" evidence="15">
    <location>
        <begin position="265"/>
        <end position="274"/>
    </location>
</feature>
<dbReference type="Proteomes" id="UP000230233">
    <property type="component" value="Chromosome III"/>
</dbReference>
<dbReference type="FunFam" id="2.170.270.10:FF:000076">
    <property type="entry name" value="Histone-lysine N-methyltransferase"/>
    <property type="match status" value="1"/>
</dbReference>
<feature type="region of interest" description="Disordered" evidence="15">
    <location>
        <begin position="1107"/>
        <end position="1131"/>
    </location>
</feature>
<feature type="region of interest" description="Disordered" evidence="15">
    <location>
        <begin position="176"/>
        <end position="290"/>
    </location>
</feature>
<dbReference type="InterPro" id="IPR003888">
    <property type="entry name" value="FYrich_N"/>
</dbReference>
<dbReference type="SMART" id="SM00542">
    <property type="entry name" value="FYRC"/>
    <property type="match status" value="1"/>
</dbReference>
<feature type="compositionally biased region" description="Low complexity" evidence="15">
    <location>
        <begin position="1370"/>
        <end position="1402"/>
    </location>
</feature>
<accession>A0A2G5UT68</accession>
<evidence type="ECO:0000313" key="20">
    <source>
        <dbReference type="EMBL" id="PIC42745.1"/>
    </source>
</evidence>
<keyword evidence="13" id="KW-0539">Nucleus</keyword>
<feature type="region of interest" description="Disordered" evidence="15">
    <location>
        <begin position="673"/>
        <end position="712"/>
    </location>
</feature>
<dbReference type="InterPro" id="IPR046341">
    <property type="entry name" value="SET_dom_sf"/>
</dbReference>
<feature type="region of interest" description="Disordered" evidence="15">
    <location>
        <begin position="1356"/>
        <end position="1491"/>
    </location>
</feature>
<feature type="region of interest" description="Disordered" evidence="15">
    <location>
        <begin position="732"/>
        <end position="761"/>
    </location>
</feature>
<dbReference type="InterPro" id="IPR001214">
    <property type="entry name" value="SET_dom"/>
</dbReference>
<feature type="compositionally biased region" description="Acidic residues" evidence="15">
    <location>
        <begin position="673"/>
        <end position="684"/>
    </location>
</feature>
<evidence type="ECO:0000256" key="15">
    <source>
        <dbReference type="SAM" id="MobiDB-lite"/>
    </source>
</evidence>
<keyword evidence="4" id="KW-0808">Transferase</keyword>
<proteinExistence type="predicted"/>
<dbReference type="Gene3D" id="1.10.30.10">
    <property type="entry name" value="High mobility group box domain"/>
    <property type="match status" value="1"/>
</dbReference>
<dbReference type="FunFam" id="3.30.160.360:FF:000011">
    <property type="entry name" value="Histone-lysine N-methyltransferase"/>
    <property type="match status" value="1"/>
</dbReference>
<dbReference type="InterPro" id="IPR001965">
    <property type="entry name" value="Znf_PHD"/>
</dbReference>
<dbReference type="GO" id="GO:0042800">
    <property type="term" value="F:histone H3K4 methyltransferase activity"/>
    <property type="evidence" value="ECO:0007669"/>
    <property type="project" value="TreeGrafter"/>
</dbReference>
<keyword evidence="11" id="KW-0805">Transcription regulation</keyword>
<evidence type="ECO:0000256" key="1">
    <source>
        <dbReference type="ARBA" id="ARBA00004123"/>
    </source>
</evidence>
<dbReference type="FunFam" id="3.30.40.10:FF:000002">
    <property type="entry name" value="Histone-lysine N-methyltransferase"/>
    <property type="match status" value="1"/>
</dbReference>
<dbReference type="CDD" id="cd15513">
    <property type="entry name" value="PHD5_KMT2C_like"/>
    <property type="match status" value="1"/>
</dbReference>
<evidence type="ECO:0000256" key="7">
    <source>
        <dbReference type="ARBA" id="ARBA00022737"/>
    </source>
</evidence>
<keyword evidence="7" id="KW-0677">Repeat</keyword>
<feature type="compositionally biased region" description="Polar residues" evidence="15">
    <location>
        <begin position="877"/>
        <end position="912"/>
    </location>
</feature>
<dbReference type="EMBL" id="PDUG01000003">
    <property type="protein sequence ID" value="PIC42745.1"/>
    <property type="molecule type" value="Genomic_DNA"/>
</dbReference>
<feature type="compositionally biased region" description="Low complexity" evidence="15">
    <location>
        <begin position="701"/>
        <end position="712"/>
    </location>
</feature>
<dbReference type="GO" id="GO:0032259">
    <property type="term" value="P:methylation"/>
    <property type="evidence" value="ECO:0007669"/>
    <property type="project" value="UniProtKB-KW"/>
</dbReference>
<dbReference type="Pfam" id="PF00628">
    <property type="entry name" value="PHD"/>
    <property type="match status" value="2"/>
</dbReference>
<dbReference type="CDD" id="cd15514">
    <property type="entry name" value="PHD6_KMT2C_like"/>
    <property type="match status" value="1"/>
</dbReference>
<feature type="compositionally biased region" description="Polar residues" evidence="15">
    <location>
        <begin position="179"/>
        <end position="195"/>
    </location>
</feature>
<dbReference type="GO" id="GO:0044666">
    <property type="term" value="C:MLL3/4 complex"/>
    <property type="evidence" value="ECO:0007669"/>
    <property type="project" value="TreeGrafter"/>
</dbReference>
<dbReference type="GO" id="GO:0008270">
    <property type="term" value="F:zinc ion binding"/>
    <property type="evidence" value="ECO:0007669"/>
    <property type="project" value="UniProtKB-KW"/>
</dbReference>
<dbReference type="CDD" id="cd15512">
    <property type="entry name" value="PHD4_KMT2C_like"/>
    <property type="match status" value="1"/>
</dbReference>
<dbReference type="PROSITE" id="PS51542">
    <property type="entry name" value="FYRN"/>
    <property type="match status" value="1"/>
</dbReference>
<evidence type="ECO:0008006" key="22">
    <source>
        <dbReference type="Google" id="ProtNLM"/>
    </source>
</evidence>
<name>A0A2G5UT68_9PELO</name>
<dbReference type="Gene3D" id="3.30.160.360">
    <property type="match status" value="1"/>
</dbReference>
<feature type="region of interest" description="Disordered" evidence="15">
    <location>
        <begin position="859"/>
        <end position="912"/>
    </location>
</feature>
<keyword evidence="8 14" id="KW-0863">Zinc-finger</keyword>
<comment type="subcellular location">
    <subcellularLocation>
        <location evidence="1">Nucleus</location>
    </subcellularLocation>
</comment>
<keyword evidence="3" id="KW-0489">Methyltransferase</keyword>
<feature type="domain" description="PHD-type" evidence="19">
    <location>
        <begin position="1966"/>
        <end position="2074"/>
    </location>
</feature>
<evidence type="ECO:0000313" key="21">
    <source>
        <dbReference type="Proteomes" id="UP000230233"/>
    </source>
</evidence>
<dbReference type="SMART" id="SM00508">
    <property type="entry name" value="PostSET"/>
    <property type="match status" value="1"/>
</dbReference>
<dbReference type="PROSITE" id="PS51543">
    <property type="entry name" value="FYRC"/>
    <property type="match status" value="1"/>
</dbReference>
<dbReference type="InterPro" id="IPR011011">
    <property type="entry name" value="Znf_FYVE_PHD"/>
</dbReference>
<dbReference type="InterPro" id="IPR034732">
    <property type="entry name" value="EPHD"/>
</dbReference>
<feature type="compositionally biased region" description="Polar residues" evidence="15">
    <location>
        <begin position="1046"/>
        <end position="1058"/>
    </location>
</feature>
<dbReference type="Gene3D" id="2.170.270.10">
    <property type="entry name" value="SET domain"/>
    <property type="match status" value="1"/>
</dbReference>
<dbReference type="CDD" id="cd15489">
    <property type="entry name" value="PHD_SF"/>
    <property type="match status" value="1"/>
</dbReference>